<evidence type="ECO:0000256" key="1">
    <source>
        <dbReference type="ARBA" id="ARBA00022729"/>
    </source>
</evidence>
<dbReference type="InterPro" id="IPR002491">
    <property type="entry name" value="ABC_transptr_periplasmic_BD"/>
</dbReference>
<dbReference type="Pfam" id="PF01497">
    <property type="entry name" value="Peripla_BP_2"/>
    <property type="match status" value="1"/>
</dbReference>
<proteinExistence type="predicted"/>
<name>A0A5J4G072_9FLAO</name>
<dbReference type="SUPFAM" id="SSF53807">
    <property type="entry name" value="Helical backbone' metal receptor"/>
    <property type="match status" value="1"/>
</dbReference>
<dbReference type="RefSeq" id="WP_151893636.1">
    <property type="nucleotide sequence ID" value="NZ_BKCF01000001.1"/>
</dbReference>
<dbReference type="InterPro" id="IPR050902">
    <property type="entry name" value="ABC_Transporter_SBP"/>
</dbReference>
<dbReference type="AlphaFoldDB" id="A0A5J4G072"/>
<sequence length="257" mass="29587">MRVKDQLGRKLVFKVVPSRIVSLVPSQTELLVDLGLGDSIVGVTKFCVHPVTIKKNSSIVGGTKNVDFEKILLLQPDIIICNKEENSKEIVDACQNIAPTWVSDIYTLEDNKKMIKSLGLLLNKKFEATSLNSAIDKNFLEFKKFMRGRRSKKVAYLIWKKPYMIAGQNTFINNMLELNNYENFAPINSRYPEVDLKILKNLDLILLSTEPYPFKNKNVEELKNALQTEVRLVDGEYFSWYGSRIIKAFNYFKELHK</sequence>
<dbReference type="PANTHER" id="PTHR30535">
    <property type="entry name" value="VITAMIN B12-BINDING PROTEIN"/>
    <property type="match status" value="1"/>
</dbReference>
<accession>A0A5J4G072</accession>
<organism evidence="3 4">
    <name type="scientific">Patiriisocius marinistellae</name>
    <dbReference type="NCBI Taxonomy" id="2494560"/>
    <lineage>
        <taxon>Bacteria</taxon>
        <taxon>Pseudomonadati</taxon>
        <taxon>Bacteroidota</taxon>
        <taxon>Flavobacteriia</taxon>
        <taxon>Flavobacteriales</taxon>
        <taxon>Flavobacteriaceae</taxon>
        <taxon>Patiriisocius</taxon>
    </lineage>
</organism>
<keyword evidence="4" id="KW-1185">Reference proteome</keyword>
<feature type="domain" description="Fe/B12 periplasmic-binding" evidence="2">
    <location>
        <begin position="19"/>
        <end position="257"/>
    </location>
</feature>
<protein>
    <submittedName>
        <fullName evidence="3">Iron ABC transporter</fullName>
    </submittedName>
</protein>
<evidence type="ECO:0000313" key="3">
    <source>
        <dbReference type="EMBL" id="GEQ85735.1"/>
    </source>
</evidence>
<reference evidence="3 4" key="1">
    <citation type="submission" date="2019-08" db="EMBL/GenBank/DDBJ databases">
        <title>Ulvibacter marinistellae sp. nov., isolated from a starfish, Patiria pectinifera.</title>
        <authorList>
            <person name="Kawano K."/>
            <person name="Ushijima N."/>
            <person name="Kihara M."/>
            <person name="Itoh H."/>
        </authorList>
    </citation>
    <scope>NUCLEOTIDE SEQUENCE [LARGE SCALE GENOMIC DNA]</scope>
    <source>
        <strain evidence="3 4">KK4</strain>
    </source>
</reference>
<keyword evidence="1" id="KW-0732">Signal</keyword>
<dbReference type="Proteomes" id="UP000326994">
    <property type="component" value="Unassembled WGS sequence"/>
</dbReference>
<comment type="caution">
    <text evidence="3">The sequence shown here is derived from an EMBL/GenBank/DDBJ whole genome shotgun (WGS) entry which is preliminary data.</text>
</comment>
<evidence type="ECO:0000313" key="4">
    <source>
        <dbReference type="Proteomes" id="UP000326994"/>
    </source>
</evidence>
<dbReference type="InterPro" id="IPR054828">
    <property type="entry name" value="Vit_B12_bind_prot"/>
</dbReference>
<dbReference type="PROSITE" id="PS50983">
    <property type="entry name" value="FE_B12_PBP"/>
    <property type="match status" value="1"/>
</dbReference>
<dbReference type="EMBL" id="BKCF01000001">
    <property type="protein sequence ID" value="GEQ85735.1"/>
    <property type="molecule type" value="Genomic_DNA"/>
</dbReference>
<gene>
    <name evidence="3" type="ORF">ULMS_12430</name>
</gene>
<dbReference type="Gene3D" id="3.40.50.1980">
    <property type="entry name" value="Nitrogenase molybdenum iron protein domain"/>
    <property type="match status" value="2"/>
</dbReference>
<evidence type="ECO:0000259" key="2">
    <source>
        <dbReference type="PROSITE" id="PS50983"/>
    </source>
</evidence>
<dbReference type="PANTHER" id="PTHR30535:SF35">
    <property type="entry name" value="PERIPLASMIC BINDING PROTEIN"/>
    <property type="match status" value="1"/>
</dbReference>
<dbReference type="NCBIfam" id="NF038402">
    <property type="entry name" value="TroA_like"/>
    <property type="match status" value="1"/>
</dbReference>
<dbReference type="OrthoDB" id="9816357at2"/>